<dbReference type="Proteomes" id="UP000196573">
    <property type="component" value="Unassembled WGS sequence"/>
</dbReference>
<dbReference type="InterPro" id="IPR016047">
    <property type="entry name" value="M23ase_b-sheet_dom"/>
</dbReference>
<proteinExistence type="predicted"/>
<keyword evidence="2" id="KW-0378">Hydrolase</keyword>
<accession>A0A1X7AR28</accession>
<dbReference type="EMBL" id="FWPT01000014">
    <property type="protein sequence ID" value="SMA50603.1"/>
    <property type="molecule type" value="Genomic_DNA"/>
</dbReference>
<dbReference type="AlphaFoldDB" id="A0A1X7AR28"/>
<dbReference type="Pfam" id="PF01551">
    <property type="entry name" value="Peptidase_M23"/>
    <property type="match status" value="1"/>
</dbReference>
<dbReference type="PANTHER" id="PTHR21666">
    <property type="entry name" value="PEPTIDASE-RELATED"/>
    <property type="match status" value="1"/>
</dbReference>
<dbReference type="CDD" id="cd12797">
    <property type="entry name" value="M23_peptidase"/>
    <property type="match status" value="1"/>
</dbReference>
<dbReference type="InterPro" id="IPR050570">
    <property type="entry name" value="Cell_wall_metabolism_enzyme"/>
</dbReference>
<dbReference type="RefSeq" id="WP_207626733.1">
    <property type="nucleotide sequence ID" value="NZ_CBCSCN010000017.1"/>
</dbReference>
<sequence length="286" mass="30845">MAVTFLPWATSAGAQPQTPAKPPLLQPAQALTQGSLFLGKTDPANTVLYKGEPVMLTPQGHFVIGFGRDAVLEQSYSIRTVAGESTSYSLTLSPREYRIQKIEGVEQKYVTPPKERLDRIRDDNRQIGEARSVRTEQAHFLEGFLQPVDGPITGVYGSQRYFNGKPRRPHYGLDYAAPVGAPVLAPAGGKVVLAHPDMYFSGGTLIVDHGMGVNSSFLHLSKLTVKEGDVVTQGQKIAEVGATGRVTGAHLDWRINWGSVRLDPALVMEAFPALPAESTAAGSKKP</sequence>
<protein>
    <submittedName>
        <fullName evidence="2">Murein DD-endopeptidase MepM</fullName>
        <ecNumber evidence="2">3.4.24.-</ecNumber>
    </submittedName>
</protein>
<gene>
    <name evidence="2" type="primary">mepM_5</name>
    <name evidence="2" type="ORF">EHSB41UT_04420</name>
</gene>
<dbReference type="SUPFAM" id="SSF51261">
    <property type="entry name" value="Duplicated hybrid motif"/>
    <property type="match status" value="1"/>
</dbReference>
<dbReference type="EC" id="3.4.24.-" evidence="2"/>
<evidence type="ECO:0000313" key="2">
    <source>
        <dbReference type="EMBL" id="SMA50603.1"/>
    </source>
</evidence>
<reference evidence="2 3" key="1">
    <citation type="submission" date="2017-03" db="EMBL/GenBank/DDBJ databases">
        <authorList>
            <person name="Afonso C.L."/>
            <person name="Miller P.J."/>
            <person name="Scott M.A."/>
            <person name="Spackman E."/>
            <person name="Goraichik I."/>
            <person name="Dimitrov K.M."/>
            <person name="Suarez D.L."/>
            <person name="Swayne D.E."/>
        </authorList>
    </citation>
    <scope>NUCLEOTIDE SEQUENCE [LARGE SCALE GENOMIC DNA]</scope>
    <source>
        <strain evidence="2">SB41UT1</strain>
    </source>
</reference>
<evidence type="ECO:0000313" key="3">
    <source>
        <dbReference type="Proteomes" id="UP000196573"/>
    </source>
</evidence>
<dbReference type="PANTHER" id="PTHR21666:SF285">
    <property type="entry name" value="M23 FAMILY METALLOPEPTIDASE"/>
    <property type="match status" value="1"/>
</dbReference>
<dbReference type="FunFam" id="2.70.70.10:FF:000019">
    <property type="entry name" value="M23 family peptidase"/>
    <property type="match status" value="1"/>
</dbReference>
<feature type="domain" description="M23ase beta-sheet core" evidence="1">
    <location>
        <begin position="169"/>
        <end position="264"/>
    </location>
</feature>
<evidence type="ECO:0000259" key="1">
    <source>
        <dbReference type="Pfam" id="PF01551"/>
    </source>
</evidence>
<dbReference type="InterPro" id="IPR011055">
    <property type="entry name" value="Dup_hybrid_motif"/>
</dbReference>
<organism evidence="2 3">
    <name type="scientific">Parendozoicomonas haliclonae</name>
    <dbReference type="NCBI Taxonomy" id="1960125"/>
    <lineage>
        <taxon>Bacteria</taxon>
        <taxon>Pseudomonadati</taxon>
        <taxon>Pseudomonadota</taxon>
        <taxon>Gammaproteobacteria</taxon>
        <taxon>Oceanospirillales</taxon>
        <taxon>Endozoicomonadaceae</taxon>
        <taxon>Parendozoicomonas</taxon>
    </lineage>
</organism>
<name>A0A1X7AR28_9GAMM</name>
<keyword evidence="3" id="KW-1185">Reference proteome</keyword>
<dbReference type="Gene3D" id="2.70.70.10">
    <property type="entry name" value="Glucose Permease (Domain IIA)"/>
    <property type="match status" value="1"/>
</dbReference>
<dbReference type="GO" id="GO:0004222">
    <property type="term" value="F:metalloendopeptidase activity"/>
    <property type="evidence" value="ECO:0007669"/>
    <property type="project" value="TreeGrafter"/>
</dbReference>